<dbReference type="AlphaFoldDB" id="A0A1Q8RAJ5"/>
<name>A0A1Q8RAJ5_9PEZI</name>
<feature type="non-terminal residue" evidence="2">
    <location>
        <position position="104"/>
    </location>
</feature>
<evidence type="ECO:0000313" key="3">
    <source>
        <dbReference type="Proteomes" id="UP000186583"/>
    </source>
</evidence>
<feature type="region of interest" description="Disordered" evidence="1">
    <location>
        <begin position="1"/>
        <end position="86"/>
    </location>
</feature>
<feature type="compositionally biased region" description="Basic and acidic residues" evidence="1">
    <location>
        <begin position="24"/>
        <end position="35"/>
    </location>
</feature>
<evidence type="ECO:0000313" key="2">
    <source>
        <dbReference type="EMBL" id="OLN81269.1"/>
    </source>
</evidence>
<comment type="caution">
    <text evidence="2">The sequence shown here is derived from an EMBL/GenBank/DDBJ whole genome shotgun (WGS) entry which is preliminary data.</text>
</comment>
<gene>
    <name evidence="2" type="ORF">CCHL11_07375</name>
</gene>
<dbReference type="Pfam" id="PF12223">
    <property type="entry name" value="DUF3602"/>
    <property type="match status" value="1"/>
</dbReference>
<protein>
    <submittedName>
        <fullName evidence="2">Uncharacterized protein</fullName>
    </submittedName>
</protein>
<dbReference type="EMBL" id="MPGH01000257">
    <property type="protein sequence ID" value="OLN81269.1"/>
    <property type="molecule type" value="Genomic_DNA"/>
</dbReference>
<dbReference type="InterPro" id="IPR022024">
    <property type="entry name" value="DUF3602"/>
</dbReference>
<organism evidence="2 3">
    <name type="scientific">Colletotrichum chlorophyti</name>
    <dbReference type="NCBI Taxonomy" id="708187"/>
    <lineage>
        <taxon>Eukaryota</taxon>
        <taxon>Fungi</taxon>
        <taxon>Dikarya</taxon>
        <taxon>Ascomycota</taxon>
        <taxon>Pezizomycotina</taxon>
        <taxon>Sordariomycetes</taxon>
        <taxon>Hypocreomycetidae</taxon>
        <taxon>Glomerellales</taxon>
        <taxon>Glomerellaceae</taxon>
        <taxon>Colletotrichum</taxon>
    </lineage>
</organism>
<feature type="compositionally biased region" description="Basic and acidic residues" evidence="1">
    <location>
        <begin position="55"/>
        <end position="81"/>
    </location>
</feature>
<accession>A0A1Q8RAJ5</accession>
<feature type="non-terminal residue" evidence="2">
    <location>
        <position position="1"/>
    </location>
</feature>
<reference evidence="2 3" key="1">
    <citation type="submission" date="2016-11" db="EMBL/GenBank/DDBJ databases">
        <title>Draft Genome Assembly of Colletotrichum chlorophyti a pathogen of herbaceous plants.</title>
        <authorList>
            <person name="Gan P."/>
            <person name="Narusaka M."/>
            <person name="Tsushima A."/>
            <person name="Narusaka Y."/>
            <person name="Takano Y."/>
            <person name="Shirasu K."/>
        </authorList>
    </citation>
    <scope>NUCLEOTIDE SEQUENCE [LARGE SCALE GENOMIC DNA]</scope>
    <source>
        <strain evidence="2 3">NTL11</strain>
    </source>
</reference>
<proteinExistence type="predicted"/>
<sequence>ASSYRQTPAGAGNIGDAKTSPAARTDRDLVPEEAYRPSTDGQDFHVGRGGAGNAVDHETLANKDAHKDIDHEKKAAAKARADGTAGVSVADKLKAKILSPFHKK</sequence>
<evidence type="ECO:0000256" key="1">
    <source>
        <dbReference type="SAM" id="MobiDB-lite"/>
    </source>
</evidence>
<keyword evidence="3" id="KW-1185">Reference proteome</keyword>
<dbReference type="Proteomes" id="UP000186583">
    <property type="component" value="Unassembled WGS sequence"/>
</dbReference>
<dbReference type="OrthoDB" id="2537432at2759"/>